<dbReference type="Pfam" id="PF18480">
    <property type="entry name" value="DUF5615"/>
    <property type="match status" value="1"/>
</dbReference>
<gene>
    <name evidence="2" type="ORF">GO621_11610</name>
</gene>
<comment type="caution">
    <text evidence="2">The sequence shown here is derived from an EMBL/GenBank/DDBJ whole genome shotgun (WGS) entry which is preliminary data.</text>
</comment>
<reference evidence="2 3" key="1">
    <citation type="submission" date="2019-12" db="EMBL/GenBank/DDBJ databases">
        <title>Mucilaginibacter sp. HMF7410 genome sequencing and assembly.</title>
        <authorList>
            <person name="Kang H."/>
            <person name="Cha I."/>
            <person name="Kim H."/>
            <person name="Joh K."/>
        </authorList>
    </citation>
    <scope>NUCLEOTIDE SEQUENCE [LARGE SCALE GENOMIC DNA]</scope>
    <source>
        <strain evidence="2 3">HMF7410</strain>
    </source>
</reference>
<evidence type="ECO:0000313" key="2">
    <source>
        <dbReference type="EMBL" id="MVN22178.1"/>
    </source>
</evidence>
<sequence length="107" mass="12570">MKILLDENLPKKLKADFGTEHEVKTVRDMGWLGKKNGEILGLIVFNGFDYFVTIDKNLRFQQNLDRIELKIFLLLAKNNRRETLQVLVEKIKERIQEGNLQKLNEIS</sequence>
<evidence type="ECO:0000313" key="3">
    <source>
        <dbReference type="Proteomes" id="UP000462014"/>
    </source>
</evidence>
<dbReference type="EMBL" id="WPIK01000009">
    <property type="protein sequence ID" value="MVN22178.1"/>
    <property type="molecule type" value="Genomic_DNA"/>
</dbReference>
<protein>
    <recommendedName>
        <fullName evidence="1">DUF5615 domain-containing protein</fullName>
    </recommendedName>
</protein>
<organism evidence="2 3">
    <name type="scientific">Mucilaginibacter arboris</name>
    <dbReference type="NCBI Taxonomy" id="2682090"/>
    <lineage>
        <taxon>Bacteria</taxon>
        <taxon>Pseudomonadati</taxon>
        <taxon>Bacteroidota</taxon>
        <taxon>Sphingobacteriia</taxon>
        <taxon>Sphingobacteriales</taxon>
        <taxon>Sphingobacteriaceae</taxon>
        <taxon>Mucilaginibacter</taxon>
    </lineage>
</organism>
<feature type="domain" description="DUF5615" evidence="1">
    <location>
        <begin position="1"/>
        <end position="100"/>
    </location>
</feature>
<keyword evidence="3" id="KW-1185">Reference proteome</keyword>
<dbReference type="Proteomes" id="UP000462014">
    <property type="component" value="Unassembled WGS sequence"/>
</dbReference>
<evidence type="ECO:0000259" key="1">
    <source>
        <dbReference type="Pfam" id="PF18480"/>
    </source>
</evidence>
<dbReference type="RefSeq" id="WP_157567168.1">
    <property type="nucleotide sequence ID" value="NZ_WPIK01000009.1"/>
</dbReference>
<proteinExistence type="predicted"/>
<name>A0A7K1SY44_9SPHI</name>
<dbReference type="AlphaFoldDB" id="A0A7K1SY44"/>
<dbReference type="InterPro" id="IPR041049">
    <property type="entry name" value="DUF5615"/>
</dbReference>
<accession>A0A7K1SY44</accession>